<reference evidence="4 5" key="1">
    <citation type="submission" date="2024-02" db="EMBL/GenBank/DDBJ databases">
        <authorList>
            <person name="Daric V."/>
            <person name="Darras S."/>
        </authorList>
    </citation>
    <scope>NUCLEOTIDE SEQUENCE [LARGE SCALE GENOMIC DNA]</scope>
</reference>
<proteinExistence type="inferred from homology"/>
<feature type="region of interest" description="Disordered" evidence="3">
    <location>
        <begin position="84"/>
        <end position="112"/>
    </location>
</feature>
<gene>
    <name evidence="4" type="ORF">CVLEPA_LOCUS24853</name>
</gene>
<protein>
    <submittedName>
        <fullName evidence="4">Uncharacterized protein</fullName>
    </submittedName>
</protein>
<dbReference type="InterPro" id="IPR036065">
    <property type="entry name" value="BolA-like_sf"/>
</dbReference>
<accession>A0ABP0GKJ1</accession>
<dbReference type="Pfam" id="PF01722">
    <property type="entry name" value="BolA"/>
    <property type="match status" value="1"/>
</dbReference>
<dbReference type="SUPFAM" id="SSF82657">
    <property type="entry name" value="BolA-like"/>
    <property type="match status" value="1"/>
</dbReference>
<organism evidence="4 5">
    <name type="scientific">Clavelina lepadiformis</name>
    <name type="common">Light-bulb sea squirt</name>
    <name type="synonym">Ascidia lepadiformis</name>
    <dbReference type="NCBI Taxonomy" id="159417"/>
    <lineage>
        <taxon>Eukaryota</taxon>
        <taxon>Metazoa</taxon>
        <taxon>Chordata</taxon>
        <taxon>Tunicata</taxon>
        <taxon>Ascidiacea</taxon>
        <taxon>Aplousobranchia</taxon>
        <taxon>Clavelinidae</taxon>
        <taxon>Clavelina</taxon>
    </lineage>
</organism>
<comment type="caution">
    <text evidence="4">The sequence shown here is derived from an EMBL/GenBank/DDBJ whole genome shotgun (WGS) entry which is preliminary data.</text>
</comment>
<dbReference type="Proteomes" id="UP001642483">
    <property type="component" value="Unassembled WGS sequence"/>
</dbReference>
<dbReference type="PANTHER" id="PTHR46229:SF2">
    <property type="entry name" value="BOLA-LIKE PROTEIN 1"/>
    <property type="match status" value="1"/>
</dbReference>
<dbReference type="PIRSF" id="PIRSF003113">
    <property type="entry name" value="BolA"/>
    <property type="match status" value="1"/>
</dbReference>
<evidence type="ECO:0000256" key="2">
    <source>
        <dbReference type="RuleBase" id="RU003860"/>
    </source>
</evidence>
<evidence type="ECO:0000256" key="1">
    <source>
        <dbReference type="ARBA" id="ARBA00005578"/>
    </source>
</evidence>
<dbReference type="InterPro" id="IPR050961">
    <property type="entry name" value="BolA/IbaG_stress_morph_reg"/>
</dbReference>
<dbReference type="EMBL" id="CAWYQH010000130">
    <property type="protein sequence ID" value="CAK8692110.1"/>
    <property type="molecule type" value="Genomic_DNA"/>
</dbReference>
<dbReference type="PANTHER" id="PTHR46229">
    <property type="entry name" value="BOLA TRANSCRIPTION REGULATOR"/>
    <property type="match status" value="1"/>
</dbReference>
<keyword evidence="5" id="KW-1185">Reference proteome</keyword>
<evidence type="ECO:0000256" key="3">
    <source>
        <dbReference type="SAM" id="MobiDB-lite"/>
    </source>
</evidence>
<dbReference type="Gene3D" id="3.30.300.90">
    <property type="entry name" value="BolA-like"/>
    <property type="match status" value="1"/>
</dbReference>
<evidence type="ECO:0000313" key="4">
    <source>
        <dbReference type="EMBL" id="CAK8692110.1"/>
    </source>
</evidence>
<sequence length="112" mass="12322">MEKHSGPVQLRIQQKLGLEFCPTYLQVVNESYKHSVPPGSESHFKVVIVSDAFEGKSPIQRHRSINTLLGEELSSSVHALSIQAKTPDQWEKSGHSSTNTPPCLGGSKADKR</sequence>
<name>A0ABP0GKJ1_CLALP</name>
<evidence type="ECO:0000313" key="5">
    <source>
        <dbReference type="Proteomes" id="UP001642483"/>
    </source>
</evidence>
<comment type="similarity">
    <text evidence="1 2">Belongs to the BolA/IbaG family.</text>
</comment>
<dbReference type="InterPro" id="IPR002634">
    <property type="entry name" value="BolA"/>
</dbReference>